<organism evidence="1 2">
    <name type="scientific">Cynara cardunculus var. scolymus</name>
    <name type="common">Globe artichoke</name>
    <name type="synonym">Cynara scolymus</name>
    <dbReference type="NCBI Taxonomy" id="59895"/>
    <lineage>
        <taxon>Eukaryota</taxon>
        <taxon>Viridiplantae</taxon>
        <taxon>Streptophyta</taxon>
        <taxon>Embryophyta</taxon>
        <taxon>Tracheophyta</taxon>
        <taxon>Spermatophyta</taxon>
        <taxon>Magnoliopsida</taxon>
        <taxon>eudicotyledons</taxon>
        <taxon>Gunneridae</taxon>
        <taxon>Pentapetalae</taxon>
        <taxon>asterids</taxon>
        <taxon>campanulids</taxon>
        <taxon>Asterales</taxon>
        <taxon>Asteraceae</taxon>
        <taxon>Carduoideae</taxon>
        <taxon>Cardueae</taxon>
        <taxon>Carduinae</taxon>
        <taxon>Cynara</taxon>
    </lineage>
</organism>
<keyword evidence="2" id="KW-1185">Reference proteome</keyword>
<dbReference type="EMBL" id="LEKV01002312">
    <property type="protein sequence ID" value="KVI04056.1"/>
    <property type="molecule type" value="Genomic_DNA"/>
</dbReference>
<sequence length="139" mass="16167">MEAIYTYKLGFLDRIPASFVYLKQIDNRWRRKETTQLLKCPCVLPANLLFLFRGEVILDVERLAYLLRCLALDHVCHRLTSQIQQALDVQIDLACDVRERDAGVGTVIFNHMFDCLGFQRHRFFNLEGFTVGALENDDL</sequence>
<dbReference type="Proteomes" id="UP000243975">
    <property type="component" value="Unassembled WGS sequence"/>
</dbReference>
<evidence type="ECO:0000313" key="2">
    <source>
        <dbReference type="Proteomes" id="UP000243975"/>
    </source>
</evidence>
<reference evidence="1 2" key="1">
    <citation type="journal article" date="2016" name="Sci. Rep.">
        <title>The genome sequence of the outbreeding globe artichoke constructed de novo incorporating a phase-aware low-pass sequencing strategy of F1 progeny.</title>
        <authorList>
            <person name="Scaglione D."/>
            <person name="Reyes-Chin-Wo S."/>
            <person name="Acquadro A."/>
            <person name="Froenicke L."/>
            <person name="Portis E."/>
            <person name="Beitel C."/>
            <person name="Tirone M."/>
            <person name="Mauro R."/>
            <person name="Lo Monaco A."/>
            <person name="Mauromicale G."/>
            <person name="Faccioli P."/>
            <person name="Cattivelli L."/>
            <person name="Rieseberg L."/>
            <person name="Michelmore R."/>
            <person name="Lanteri S."/>
        </authorList>
    </citation>
    <scope>NUCLEOTIDE SEQUENCE [LARGE SCALE GENOMIC DNA]</scope>
    <source>
        <strain evidence="1">2C</strain>
    </source>
</reference>
<dbReference type="AlphaFoldDB" id="A0A103Y7Q3"/>
<protein>
    <submittedName>
        <fullName evidence="1">Uncharacterized protein</fullName>
    </submittedName>
</protein>
<accession>A0A103Y7Q3</accession>
<dbReference type="Gramene" id="KVI04056">
    <property type="protein sequence ID" value="KVI04056"/>
    <property type="gene ID" value="Ccrd_017631"/>
</dbReference>
<comment type="caution">
    <text evidence="1">The sequence shown here is derived from an EMBL/GenBank/DDBJ whole genome shotgun (WGS) entry which is preliminary data.</text>
</comment>
<evidence type="ECO:0000313" key="1">
    <source>
        <dbReference type="EMBL" id="KVI04056.1"/>
    </source>
</evidence>
<name>A0A103Y7Q3_CYNCS</name>
<gene>
    <name evidence="1" type="ORF">Ccrd_017631</name>
</gene>
<proteinExistence type="predicted"/>